<dbReference type="AlphaFoldDB" id="M0DEL5"/>
<evidence type="ECO:0000313" key="2">
    <source>
        <dbReference type="EMBL" id="ELZ33931.1"/>
    </source>
</evidence>
<evidence type="ECO:0000256" key="1">
    <source>
        <dbReference type="SAM" id="MobiDB-lite"/>
    </source>
</evidence>
<comment type="caution">
    <text evidence="2">The sequence shown here is derived from an EMBL/GenBank/DDBJ whole genome shotgun (WGS) entry which is preliminary data.</text>
</comment>
<feature type="region of interest" description="Disordered" evidence="1">
    <location>
        <begin position="1"/>
        <end position="23"/>
    </location>
</feature>
<proteinExistence type="predicted"/>
<sequence length="62" mass="6900">MRDEKREYGPDGSHASVSECDYVGGAKRTDPTGFEPRSLTPFAPRFKSRGCRYSTLAPFAIE</sequence>
<keyword evidence="3" id="KW-1185">Reference proteome</keyword>
<reference evidence="2 3" key="1">
    <citation type="journal article" date="2014" name="PLoS Genet.">
        <title>Phylogenetically driven sequencing of extremely halophilic archaea reveals strategies for static and dynamic osmo-response.</title>
        <authorList>
            <person name="Becker E.A."/>
            <person name="Seitzer P.M."/>
            <person name="Tritt A."/>
            <person name="Larsen D."/>
            <person name="Krusor M."/>
            <person name="Yao A.I."/>
            <person name="Wu D."/>
            <person name="Madern D."/>
            <person name="Eisen J.A."/>
            <person name="Darling A.E."/>
            <person name="Facciotti M.T."/>
        </authorList>
    </citation>
    <scope>NUCLEOTIDE SEQUENCE [LARGE SCALE GENOMIC DNA]</scope>
    <source>
        <strain evidence="2 3">JCM 14848</strain>
    </source>
</reference>
<dbReference type="Proteomes" id="UP000011513">
    <property type="component" value="Unassembled WGS sequence"/>
</dbReference>
<dbReference type="EMBL" id="AOIV01000006">
    <property type="protein sequence ID" value="ELZ33931.1"/>
    <property type="molecule type" value="Genomic_DNA"/>
</dbReference>
<protein>
    <submittedName>
        <fullName evidence="2">Uncharacterized protein</fullName>
    </submittedName>
</protein>
<gene>
    <name evidence="2" type="ORF">C474_03190</name>
</gene>
<organism evidence="2 3">
    <name type="scientific">Halogeometricum pallidum JCM 14848</name>
    <dbReference type="NCBI Taxonomy" id="1227487"/>
    <lineage>
        <taxon>Archaea</taxon>
        <taxon>Methanobacteriati</taxon>
        <taxon>Methanobacteriota</taxon>
        <taxon>Stenosarchaea group</taxon>
        <taxon>Halobacteria</taxon>
        <taxon>Halobacteriales</taxon>
        <taxon>Haloferacaceae</taxon>
        <taxon>Halogeometricum</taxon>
    </lineage>
</organism>
<evidence type="ECO:0000313" key="3">
    <source>
        <dbReference type="Proteomes" id="UP000011513"/>
    </source>
</evidence>
<accession>M0DEL5</accession>
<dbReference type="InParanoid" id="M0DEL5"/>
<name>M0DEL5_HALPD</name>